<dbReference type="Proteomes" id="UP001233999">
    <property type="component" value="Unassembled WGS sequence"/>
</dbReference>
<protein>
    <submittedName>
        <fullName evidence="1">Uncharacterized protein</fullName>
    </submittedName>
</protein>
<dbReference type="EMBL" id="JASPKZ010007470">
    <property type="protein sequence ID" value="KAJ9584094.1"/>
    <property type="molecule type" value="Genomic_DNA"/>
</dbReference>
<gene>
    <name evidence="1" type="ORF">L9F63_021566</name>
</gene>
<keyword evidence="2" id="KW-1185">Reference proteome</keyword>
<reference evidence="1" key="1">
    <citation type="journal article" date="2023" name="IScience">
        <title>Live-bearing cockroach genome reveals convergent evolutionary mechanisms linked to viviparity in insects and beyond.</title>
        <authorList>
            <person name="Fouks B."/>
            <person name="Harrison M.C."/>
            <person name="Mikhailova A.A."/>
            <person name="Marchal E."/>
            <person name="English S."/>
            <person name="Carruthers M."/>
            <person name="Jennings E.C."/>
            <person name="Chiamaka E.L."/>
            <person name="Frigard R.A."/>
            <person name="Pippel M."/>
            <person name="Attardo G.M."/>
            <person name="Benoit J.B."/>
            <person name="Bornberg-Bauer E."/>
            <person name="Tobe S.S."/>
        </authorList>
    </citation>
    <scope>NUCLEOTIDE SEQUENCE</scope>
    <source>
        <strain evidence="1">Stay&amp;Tobe</strain>
    </source>
</reference>
<evidence type="ECO:0000313" key="1">
    <source>
        <dbReference type="EMBL" id="KAJ9584094.1"/>
    </source>
</evidence>
<organism evidence="1 2">
    <name type="scientific">Diploptera punctata</name>
    <name type="common">Pacific beetle cockroach</name>
    <dbReference type="NCBI Taxonomy" id="6984"/>
    <lineage>
        <taxon>Eukaryota</taxon>
        <taxon>Metazoa</taxon>
        <taxon>Ecdysozoa</taxon>
        <taxon>Arthropoda</taxon>
        <taxon>Hexapoda</taxon>
        <taxon>Insecta</taxon>
        <taxon>Pterygota</taxon>
        <taxon>Neoptera</taxon>
        <taxon>Polyneoptera</taxon>
        <taxon>Dictyoptera</taxon>
        <taxon>Blattodea</taxon>
        <taxon>Blaberoidea</taxon>
        <taxon>Blaberidae</taxon>
        <taxon>Diplopterinae</taxon>
        <taxon>Diploptera</taxon>
    </lineage>
</organism>
<comment type="caution">
    <text evidence="1">The sequence shown here is derived from an EMBL/GenBank/DDBJ whole genome shotgun (WGS) entry which is preliminary data.</text>
</comment>
<dbReference type="AlphaFoldDB" id="A0AAD7ZNM5"/>
<name>A0AAD7ZNM5_DIPPU</name>
<proteinExistence type="predicted"/>
<reference evidence="1" key="2">
    <citation type="submission" date="2023-05" db="EMBL/GenBank/DDBJ databases">
        <authorList>
            <person name="Fouks B."/>
        </authorList>
    </citation>
    <scope>NUCLEOTIDE SEQUENCE</scope>
    <source>
        <strain evidence="1">Stay&amp;Tobe</strain>
        <tissue evidence="1">Testes</tissue>
    </source>
</reference>
<sequence>MYVANGAISSNNLMSSGNKKCSSENNSKFYYGPQKILSEEIVESIVDNNKNVCEINNVPSQHFSNEMHQTDSKSYFNECKEKHVLSKEINNLDENMSNGKCKYVNKLSIFENEEFISNEREKVFVNKSFRNNKTSALIQSQYFMQYDSQLNSESSCSSDRSKNGGQIGEISLYNLQNPSDMKTNEMIKSTEEHFSVDSVSVTSKEADIAIVSMENAIDISPVLTVSAENFASFEEVCDNIRNQNSQSISEKFIPSYNNNDNNFQELLFDKTITDFNNYIDFEFCHDINSQEMEKSNLETSDKVIKTSQDLLHEVKENGRISMSAQVNYEELKESQYQILGIESDDFPAQKKSFNLSSVQESNMDNVNVLANNVSSVKVPVKDLFLNHDLTPQSSISPSPKNPIHTIGMDGTEYSNENFLITQSSLSLSPKSPILTIGMDELENSNENDILIQSTLYRSPKNSIHTIGMDESKNCKENNCITQSSISLSPKNPIHDIGMDETEHSNEYNLITQSRISHSPKKSICTIGMVETEQSNEKDLITQSSISLSPKNPIRTIGMDETENSNEIINDKYMPVNMETESNIMEEYSTGLVEKKTNLILLDELSGSRTSFSNTDSISDNFHKHNDAPSSSFISQTFTEDAMDCSYNETRTETNFLQNSPLLFNSDDENTYYTGE</sequence>
<accession>A0AAD7ZNM5</accession>
<evidence type="ECO:0000313" key="2">
    <source>
        <dbReference type="Proteomes" id="UP001233999"/>
    </source>
</evidence>